<accession>A0A1J8QJE8</accession>
<protein>
    <submittedName>
        <fullName evidence="1">Uncharacterized protein</fullName>
    </submittedName>
</protein>
<reference evidence="1 2" key="1">
    <citation type="submission" date="2016-03" db="EMBL/GenBank/DDBJ databases">
        <title>Comparative genomics of the ectomycorrhizal sister species Rhizopogon vinicolor and Rhizopogon vesiculosus (Basidiomycota: Boletales) reveals a divergence of the mating type B locus.</title>
        <authorList>
            <person name="Mujic A.B."/>
            <person name="Kuo A."/>
            <person name="Tritt A."/>
            <person name="Lipzen A."/>
            <person name="Chen C."/>
            <person name="Johnson J."/>
            <person name="Sharma A."/>
            <person name="Barry K."/>
            <person name="Grigoriev I.V."/>
            <person name="Spatafora J.W."/>
        </authorList>
    </citation>
    <scope>NUCLEOTIDE SEQUENCE [LARGE SCALE GENOMIC DNA]</scope>
    <source>
        <strain evidence="1 2">AM-OR11-056</strain>
    </source>
</reference>
<evidence type="ECO:0000313" key="2">
    <source>
        <dbReference type="Proteomes" id="UP000183567"/>
    </source>
</evidence>
<comment type="caution">
    <text evidence="1">The sequence shown here is derived from an EMBL/GenBank/DDBJ whole genome shotgun (WGS) entry which is preliminary data.</text>
</comment>
<gene>
    <name evidence="1" type="ORF">AZE42_04467</name>
</gene>
<sequence length="83" mass="9014">MGKGQLRNASADLARKVVKPINEPLVSSSSQQKAVLQEVDELKSPVRVVIKLDMRAAITDRLSHLAASTQLVGNVFFSPPECE</sequence>
<organism evidence="1 2">
    <name type="scientific">Rhizopogon vesiculosus</name>
    <dbReference type="NCBI Taxonomy" id="180088"/>
    <lineage>
        <taxon>Eukaryota</taxon>
        <taxon>Fungi</taxon>
        <taxon>Dikarya</taxon>
        <taxon>Basidiomycota</taxon>
        <taxon>Agaricomycotina</taxon>
        <taxon>Agaricomycetes</taxon>
        <taxon>Agaricomycetidae</taxon>
        <taxon>Boletales</taxon>
        <taxon>Suillineae</taxon>
        <taxon>Rhizopogonaceae</taxon>
        <taxon>Rhizopogon</taxon>
    </lineage>
</organism>
<dbReference type="AlphaFoldDB" id="A0A1J8QJE8"/>
<proteinExistence type="predicted"/>
<dbReference type="Proteomes" id="UP000183567">
    <property type="component" value="Unassembled WGS sequence"/>
</dbReference>
<evidence type="ECO:0000313" key="1">
    <source>
        <dbReference type="EMBL" id="OJA20043.1"/>
    </source>
</evidence>
<dbReference type="EMBL" id="LVVM01000747">
    <property type="protein sequence ID" value="OJA20043.1"/>
    <property type="molecule type" value="Genomic_DNA"/>
</dbReference>
<keyword evidence="2" id="KW-1185">Reference proteome</keyword>
<name>A0A1J8QJE8_9AGAM</name>